<reference evidence="3" key="1">
    <citation type="journal article" date="2018" name="DNA Res.">
        <title>Multiple hybrid de novo genome assembly of finger millet, an orphan allotetraploid crop.</title>
        <authorList>
            <person name="Hatakeyama M."/>
            <person name="Aluri S."/>
            <person name="Balachadran M.T."/>
            <person name="Sivarajan S.R."/>
            <person name="Patrignani A."/>
            <person name="Gruter S."/>
            <person name="Poveda L."/>
            <person name="Shimizu-Inatsugi R."/>
            <person name="Baeten J."/>
            <person name="Francoijs K.J."/>
            <person name="Nataraja K.N."/>
            <person name="Reddy Y.A.N."/>
            <person name="Phadnis S."/>
            <person name="Ravikumar R.L."/>
            <person name="Schlapbach R."/>
            <person name="Sreeman S.M."/>
            <person name="Shimizu K.K."/>
        </authorList>
    </citation>
    <scope>NUCLEOTIDE SEQUENCE</scope>
</reference>
<feature type="region of interest" description="Disordered" evidence="1">
    <location>
        <begin position="166"/>
        <end position="186"/>
    </location>
</feature>
<proteinExistence type="predicted"/>
<organism evidence="3 4">
    <name type="scientific">Eleusine coracana subsp. coracana</name>
    <dbReference type="NCBI Taxonomy" id="191504"/>
    <lineage>
        <taxon>Eukaryota</taxon>
        <taxon>Viridiplantae</taxon>
        <taxon>Streptophyta</taxon>
        <taxon>Embryophyta</taxon>
        <taxon>Tracheophyta</taxon>
        <taxon>Spermatophyta</taxon>
        <taxon>Magnoliopsida</taxon>
        <taxon>Liliopsida</taxon>
        <taxon>Poales</taxon>
        <taxon>Poaceae</taxon>
        <taxon>PACMAD clade</taxon>
        <taxon>Chloridoideae</taxon>
        <taxon>Cynodonteae</taxon>
        <taxon>Eleusininae</taxon>
        <taxon>Eleusine</taxon>
    </lineage>
</organism>
<name>A0AAV5DZ81_ELECO</name>
<dbReference type="Proteomes" id="UP001054889">
    <property type="component" value="Unassembled WGS sequence"/>
</dbReference>
<dbReference type="InterPro" id="IPR011676">
    <property type="entry name" value="DUF1618"/>
</dbReference>
<gene>
    <name evidence="3" type="primary">gb02388</name>
    <name evidence="3" type="ORF">PR202_gb02388</name>
</gene>
<dbReference type="AlphaFoldDB" id="A0AAV5DZ81"/>
<sequence length="509" mass="56720">MDPLTRREEIHGRYLNPHGHPVKEAIGSEGDPSMEEDWVMLERFVFRRDGGGDKKPLPENETTAASSTSIGFPFRVSLGLVSLPSISRFYLEWPGGPKEEIGNPCHLVAAHRDCVLFRLTSIVRSKTRPQYLIYPDDYYIYRPAAGDLKRLPTCIIPVAAAEKREQKHHDKLDPISSESSESGDDEIVVTEEMKWSAKKAREEYEEMLAMGVDVDQEVVPSSLVMGRIGLVCLESLMSSQGGGDEFVVAELRLNKLNHRKAVSAELSLFRSSACDWVHIMPLPIHCSNKHDSSSLRHFSIQAVVPFGDCGLCWVDYHGGIIIAKNLLEQTPSLSYIPLPRAPLASGQQEHKLRSVCATAGHGCSLKFIDVVVEEKPFGGGFTFTITSYKLIIATQDGTMKWEKETSMTSDEMWSLKAPGRAPHVVPKFPLVCQDKPHIIHFQLSECTDYIDTVTLVAIDMSARVVVSVFTHIKGEQELRGEDADVAGERTGHWTKPNGISRQMLKVQNK</sequence>
<comment type="caution">
    <text evidence="3">The sequence shown here is derived from an EMBL/GenBank/DDBJ whole genome shotgun (WGS) entry which is preliminary data.</text>
</comment>
<protein>
    <recommendedName>
        <fullName evidence="2">DUF1618 domain-containing protein</fullName>
    </recommendedName>
</protein>
<dbReference type="EMBL" id="BQKI01000072">
    <property type="protein sequence ID" value="GJN15469.1"/>
    <property type="molecule type" value="Genomic_DNA"/>
</dbReference>
<accession>A0AAV5DZ81</accession>
<dbReference type="PANTHER" id="PTHR33074">
    <property type="entry name" value="EXPRESSED PROTEIN-RELATED"/>
    <property type="match status" value="1"/>
</dbReference>
<reference evidence="3" key="2">
    <citation type="submission" date="2021-12" db="EMBL/GenBank/DDBJ databases">
        <title>Resequencing data analysis of finger millet.</title>
        <authorList>
            <person name="Hatakeyama M."/>
            <person name="Aluri S."/>
            <person name="Balachadran M.T."/>
            <person name="Sivarajan S.R."/>
            <person name="Poveda L."/>
            <person name="Shimizu-Inatsugi R."/>
            <person name="Schlapbach R."/>
            <person name="Sreeman S.M."/>
            <person name="Shimizu K.K."/>
        </authorList>
    </citation>
    <scope>NUCLEOTIDE SEQUENCE</scope>
</reference>
<evidence type="ECO:0000256" key="1">
    <source>
        <dbReference type="SAM" id="MobiDB-lite"/>
    </source>
</evidence>
<keyword evidence="4" id="KW-1185">Reference proteome</keyword>
<feature type="domain" description="DUF1618" evidence="2">
    <location>
        <begin position="313"/>
        <end position="440"/>
    </location>
</feature>
<dbReference type="PANTHER" id="PTHR33074:SF97">
    <property type="entry name" value="DUF1618 DOMAIN-CONTAINING PROTEIN"/>
    <property type="match status" value="1"/>
</dbReference>
<dbReference type="Pfam" id="PF07762">
    <property type="entry name" value="DUF1618"/>
    <property type="match status" value="1"/>
</dbReference>
<evidence type="ECO:0000259" key="2">
    <source>
        <dbReference type="Pfam" id="PF07762"/>
    </source>
</evidence>
<evidence type="ECO:0000313" key="4">
    <source>
        <dbReference type="Proteomes" id="UP001054889"/>
    </source>
</evidence>
<evidence type="ECO:0000313" key="3">
    <source>
        <dbReference type="EMBL" id="GJN15469.1"/>
    </source>
</evidence>